<evidence type="ECO:0000313" key="2">
    <source>
        <dbReference type="Proteomes" id="UP000504724"/>
    </source>
</evidence>
<evidence type="ECO:0000313" key="1">
    <source>
        <dbReference type="EMBL" id="QKI89997.1"/>
    </source>
</evidence>
<protein>
    <submittedName>
        <fullName evidence="1">Uncharacterized protein</fullName>
    </submittedName>
</protein>
<dbReference type="AlphaFoldDB" id="A0A7D4NSI3"/>
<accession>A0A7D4NSI3</accession>
<dbReference type="Proteomes" id="UP000504724">
    <property type="component" value="Chromosome"/>
</dbReference>
<sequence>MKWIEDNYDGEMWSFNSSVDRATASSMTQADNLQPSRPGDMIQILANRLMEGKISVALKKLGLGSFTVCDVHGDPGPEFEAIKKQGSGRSIMFMLKVNQNEQLTLKQKMKQISDDDFPVMMFSAKEQLVVPNGRG</sequence>
<dbReference type="EMBL" id="CP054020">
    <property type="protein sequence ID" value="QKI89997.1"/>
    <property type="molecule type" value="Genomic_DNA"/>
</dbReference>
<dbReference type="RefSeq" id="WP_173286354.1">
    <property type="nucleotide sequence ID" value="NZ_CP054020.1"/>
</dbReference>
<name>A0A7D4NSI3_9GAMM</name>
<keyword evidence="2" id="KW-1185">Reference proteome</keyword>
<proteinExistence type="predicted"/>
<reference evidence="1 2" key="1">
    <citation type="submission" date="2020-05" db="EMBL/GenBank/DDBJ databases">
        <title>Thiomicrorhabdus sediminis sp.nov. and Thiomicrorhabdus xiamenensis sp.nov., novel sulfur-oxidizing bacteria isolated from coastal sediment.</title>
        <authorList>
            <person name="Liu X."/>
        </authorList>
    </citation>
    <scope>NUCLEOTIDE SEQUENCE [LARGE SCALE GENOMIC DNA]</scope>
    <source>
        <strain evidence="1 2">G2</strain>
    </source>
</reference>
<organism evidence="1 2">
    <name type="scientific">Thiomicrorhabdus xiamenensis</name>
    <dbReference type="NCBI Taxonomy" id="2739063"/>
    <lineage>
        <taxon>Bacteria</taxon>
        <taxon>Pseudomonadati</taxon>
        <taxon>Pseudomonadota</taxon>
        <taxon>Gammaproteobacteria</taxon>
        <taxon>Thiotrichales</taxon>
        <taxon>Piscirickettsiaceae</taxon>
        <taxon>Thiomicrorhabdus</taxon>
    </lineage>
</organism>
<gene>
    <name evidence="1" type="ORF">HQN79_10645</name>
</gene>
<dbReference type="KEGG" id="txa:HQN79_10645"/>